<dbReference type="Pfam" id="PF01726">
    <property type="entry name" value="LexA_DNA_bind"/>
    <property type="match status" value="1"/>
</dbReference>
<feature type="active site" description="For autocatalytic cleavage activity" evidence="13">
    <location>
        <position position="117"/>
    </location>
</feature>
<evidence type="ECO:0000256" key="10">
    <source>
        <dbReference type="ARBA" id="ARBA00023163"/>
    </source>
</evidence>
<proteinExistence type="inferred from homology"/>
<dbReference type="GO" id="GO:0006508">
    <property type="term" value="P:proteolysis"/>
    <property type="evidence" value="ECO:0007669"/>
    <property type="project" value="InterPro"/>
</dbReference>
<dbReference type="EC" id="3.4.21.88" evidence="13"/>
<dbReference type="GO" id="GO:0006260">
    <property type="term" value="P:DNA replication"/>
    <property type="evidence" value="ECO:0007669"/>
    <property type="project" value="UniProtKB-UniRule"/>
</dbReference>
<evidence type="ECO:0000256" key="5">
    <source>
        <dbReference type="ARBA" id="ARBA00022763"/>
    </source>
</evidence>
<evidence type="ECO:0000256" key="12">
    <source>
        <dbReference type="ARBA" id="ARBA00023236"/>
    </source>
</evidence>
<keyword evidence="4 13" id="KW-0235">DNA replication</keyword>
<evidence type="ECO:0000256" key="2">
    <source>
        <dbReference type="ARBA" id="ARBA00011738"/>
    </source>
</evidence>
<dbReference type="Pfam" id="PF00717">
    <property type="entry name" value="Peptidase_S24"/>
    <property type="match status" value="1"/>
</dbReference>
<dbReference type="eggNOG" id="COG1974">
    <property type="taxonomic scope" value="Bacteria"/>
</dbReference>
<feature type="domain" description="LexA repressor DNA-binding" evidence="16">
    <location>
        <begin position="1"/>
        <end position="65"/>
    </location>
</feature>
<evidence type="ECO:0000256" key="6">
    <source>
        <dbReference type="ARBA" id="ARBA00022801"/>
    </source>
</evidence>
<dbReference type="PANTHER" id="PTHR33516">
    <property type="entry name" value="LEXA REPRESSOR"/>
    <property type="match status" value="1"/>
</dbReference>
<dbReference type="GO" id="GO:0003677">
    <property type="term" value="F:DNA binding"/>
    <property type="evidence" value="ECO:0007669"/>
    <property type="project" value="UniProtKB-UniRule"/>
</dbReference>
<protein>
    <recommendedName>
        <fullName evidence="13">LexA repressor</fullName>
        <ecNumber evidence="13">3.4.21.88</ecNumber>
    </recommendedName>
</protein>
<dbReference type="InterPro" id="IPR006200">
    <property type="entry name" value="LexA"/>
</dbReference>
<evidence type="ECO:0000256" key="8">
    <source>
        <dbReference type="ARBA" id="ARBA00023015"/>
    </source>
</evidence>
<keyword evidence="9 13" id="KW-0238">DNA-binding</keyword>
<name>C7RN49_ACCRE</name>
<comment type="catalytic activity">
    <reaction evidence="13">
        <text>Hydrolysis of Ala-|-Gly bond in repressor LexA.</text>
        <dbReference type="EC" id="3.4.21.88"/>
    </reaction>
</comment>
<evidence type="ECO:0000256" key="4">
    <source>
        <dbReference type="ARBA" id="ARBA00022705"/>
    </source>
</evidence>
<dbReference type="PRINTS" id="PR00726">
    <property type="entry name" value="LEXASERPTASE"/>
</dbReference>
<evidence type="ECO:0000259" key="15">
    <source>
        <dbReference type="Pfam" id="PF00717"/>
    </source>
</evidence>
<dbReference type="InterPro" id="IPR015927">
    <property type="entry name" value="Peptidase_S24_S26A/B/C"/>
</dbReference>
<gene>
    <name evidence="13" type="primary">lexA</name>
    <name evidence="17" type="ordered locus">CAP2UW1_2120</name>
</gene>
<feature type="active site" description="For autocatalytic cleavage activity" evidence="13">
    <location>
        <position position="154"/>
    </location>
</feature>
<dbReference type="InterPro" id="IPR036388">
    <property type="entry name" value="WH-like_DNA-bd_sf"/>
</dbReference>
<evidence type="ECO:0000256" key="1">
    <source>
        <dbReference type="ARBA" id="ARBA00007484"/>
    </source>
</evidence>
<dbReference type="MEROPS" id="S24.001"/>
<evidence type="ECO:0000256" key="13">
    <source>
        <dbReference type="HAMAP-Rule" id="MF_00015"/>
    </source>
</evidence>
<dbReference type="HOGENOM" id="CLU_066192_45_3_4"/>
<organism evidence="17">
    <name type="scientific">Accumulibacter regalis</name>
    <dbReference type="NCBI Taxonomy" id="522306"/>
    <lineage>
        <taxon>Bacteria</taxon>
        <taxon>Pseudomonadati</taxon>
        <taxon>Pseudomonadota</taxon>
        <taxon>Betaproteobacteria</taxon>
        <taxon>Candidatus Accumulibacter</taxon>
    </lineage>
</organism>
<feature type="domain" description="Peptidase S24/S26A/S26B/S26C" evidence="15">
    <location>
        <begin position="75"/>
        <end position="188"/>
    </location>
</feature>
<keyword evidence="3 13" id="KW-0678">Repressor</keyword>
<dbReference type="CDD" id="cd06529">
    <property type="entry name" value="S24_LexA-like"/>
    <property type="match status" value="1"/>
</dbReference>
<dbReference type="GO" id="GO:0004252">
    <property type="term" value="F:serine-type endopeptidase activity"/>
    <property type="evidence" value="ECO:0007669"/>
    <property type="project" value="UniProtKB-UniRule"/>
</dbReference>
<keyword evidence="12 13" id="KW-0742">SOS response</keyword>
<dbReference type="SUPFAM" id="SSF51306">
    <property type="entry name" value="LexA/Signal peptidase"/>
    <property type="match status" value="1"/>
</dbReference>
<dbReference type="InterPro" id="IPR006197">
    <property type="entry name" value="Peptidase_S24_LexA"/>
</dbReference>
<dbReference type="InterPro" id="IPR036390">
    <property type="entry name" value="WH_DNA-bd_sf"/>
</dbReference>
<comment type="similarity">
    <text evidence="1 13 14">Belongs to the peptidase S24 family.</text>
</comment>
<dbReference type="KEGG" id="app:CAP2UW1_2120"/>
<evidence type="ECO:0000256" key="14">
    <source>
        <dbReference type="RuleBase" id="RU003991"/>
    </source>
</evidence>
<keyword evidence="7 13" id="KW-0068">Autocatalytic cleavage</keyword>
<dbReference type="PANTHER" id="PTHR33516:SF2">
    <property type="entry name" value="LEXA REPRESSOR-RELATED"/>
    <property type="match status" value="1"/>
</dbReference>
<dbReference type="HAMAP" id="MF_00015">
    <property type="entry name" value="LexA"/>
    <property type="match status" value="1"/>
</dbReference>
<keyword evidence="10 13" id="KW-0804">Transcription</keyword>
<dbReference type="Gene3D" id="2.10.109.10">
    <property type="entry name" value="Umud Fragment, subunit A"/>
    <property type="match status" value="1"/>
</dbReference>
<dbReference type="GO" id="GO:0009432">
    <property type="term" value="P:SOS response"/>
    <property type="evidence" value="ECO:0007669"/>
    <property type="project" value="UniProtKB-UniRule"/>
</dbReference>
<dbReference type="GO" id="GO:0006281">
    <property type="term" value="P:DNA repair"/>
    <property type="evidence" value="ECO:0007669"/>
    <property type="project" value="UniProtKB-UniRule"/>
</dbReference>
<dbReference type="InterPro" id="IPR006199">
    <property type="entry name" value="LexA_DNA-bd_dom"/>
</dbReference>
<evidence type="ECO:0000259" key="16">
    <source>
        <dbReference type="Pfam" id="PF01726"/>
    </source>
</evidence>
<keyword evidence="6 13" id="KW-0378">Hydrolase</keyword>
<feature type="site" description="Cleavage; by autolysis" evidence="13">
    <location>
        <begin position="82"/>
        <end position="83"/>
    </location>
</feature>
<comment type="function">
    <text evidence="13">Represses a number of genes involved in the response to DNA damage (SOS response), including recA and lexA. In the presence of single-stranded DNA, RecA interacts with LexA causing an autocatalytic cleavage which disrupts the DNA-binding part of LexA, leading to derepression of the SOS regulon and eventually DNA repair.</text>
</comment>
<evidence type="ECO:0000313" key="17">
    <source>
        <dbReference type="EMBL" id="ACV35416.1"/>
    </source>
</evidence>
<keyword evidence="5 13" id="KW-0227">DNA damage</keyword>
<dbReference type="GO" id="GO:0045892">
    <property type="term" value="P:negative regulation of DNA-templated transcription"/>
    <property type="evidence" value="ECO:0007669"/>
    <property type="project" value="UniProtKB-UniRule"/>
</dbReference>
<dbReference type="AlphaFoldDB" id="C7RN49"/>
<dbReference type="InterPro" id="IPR036286">
    <property type="entry name" value="LexA/Signal_pep-like_sf"/>
</dbReference>
<evidence type="ECO:0000256" key="11">
    <source>
        <dbReference type="ARBA" id="ARBA00023204"/>
    </source>
</evidence>
<keyword evidence="11 13" id="KW-0234">DNA repair</keyword>
<accession>C7RN49</accession>
<keyword evidence="8 13" id="KW-0805">Transcription regulation</keyword>
<reference evidence="17" key="2">
    <citation type="submission" date="2009-09" db="EMBL/GenBank/DDBJ databases">
        <title>Complete sequence of chromosome of Candidatus Accumulibacter phosphatis clade IIA str. UW-1.</title>
        <authorList>
            <consortium name="US DOE Joint Genome Institute"/>
            <person name="Martin H.G."/>
            <person name="Ivanova N."/>
            <person name="Kunin V."/>
            <person name="Warnecke F."/>
            <person name="Barry K."/>
            <person name="He S."/>
            <person name="Salamov A."/>
            <person name="Szeto E."/>
            <person name="Dalin E."/>
            <person name="Pangilinan J.L."/>
            <person name="Lapidus A."/>
            <person name="Lowry S."/>
            <person name="Kyrpides N.C."/>
            <person name="McMahon K.D."/>
            <person name="Hugenholtz P."/>
        </authorList>
    </citation>
    <scope>NUCLEOTIDE SEQUENCE [LARGE SCALE GENOMIC DNA]</scope>
    <source>
        <strain evidence="17">UW-1</strain>
    </source>
</reference>
<sequence length="200" mass="21813">MLKLTPRQQEILDFIRNTLEFRGAPPTRAEIASAFGFASHNAAEEHLKALARKGIILLEPGSARGIRLVEQLGLPLIGSVAAGSPILAVENVQRRYALDSSLFRPRADFLLRVRGLSMINAGILDGDLLAVHHSSEARNGQIVVARLDDEVTVKRFRQHNGIVELIAENPDFEPIVVDTSARILAIEGIAVGLIRDSEAM</sequence>
<dbReference type="NCBIfam" id="TIGR00498">
    <property type="entry name" value="lexA"/>
    <property type="match status" value="1"/>
</dbReference>
<dbReference type="FunFam" id="2.10.109.10:FF:000001">
    <property type="entry name" value="LexA repressor"/>
    <property type="match status" value="1"/>
</dbReference>
<evidence type="ECO:0000256" key="7">
    <source>
        <dbReference type="ARBA" id="ARBA00022813"/>
    </source>
</evidence>
<evidence type="ECO:0000256" key="9">
    <source>
        <dbReference type="ARBA" id="ARBA00023125"/>
    </source>
</evidence>
<dbReference type="Gene3D" id="1.10.10.10">
    <property type="entry name" value="Winged helix-like DNA-binding domain superfamily/Winged helix DNA-binding domain"/>
    <property type="match status" value="1"/>
</dbReference>
<comment type="subunit">
    <text evidence="2 13">Homodimer.</text>
</comment>
<feature type="DNA-binding region" description="H-T-H motif" evidence="13">
    <location>
        <begin position="28"/>
        <end position="48"/>
    </location>
</feature>
<dbReference type="OrthoDB" id="9802364at2"/>
<dbReference type="STRING" id="522306.CAP2UW1_2120"/>
<dbReference type="FunFam" id="1.10.10.10:FF:000009">
    <property type="entry name" value="LexA repressor"/>
    <property type="match status" value="1"/>
</dbReference>
<dbReference type="EMBL" id="CP001715">
    <property type="protein sequence ID" value="ACV35416.1"/>
    <property type="molecule type" value="Genomic_DNA"/>
</dbReference>
<evidence type="ECO:0000256" key="3">
    <source>
        <dbReference type="ARBA" id="ARBA00022491"/>
    </source>
</evidence>
<dbReference type="InterPro" id="IPR050077">
    <property type="entry name" value="LexA_repressor"/>
</dbReference>
<dbReference type="InterPro" id="IPR039418">
    <property type="entry name" value="LexA-like"/>
</dbReference>
<dbReference type="SUPFAM" id="SSF46785">
    <property type="entry name" value="Winged helix' DNA-binding domain"/>
    <property type="match status" value="1"/>
</dbReference>
<reference evidence="17" key="1">
    <citation type="submission" date="2009-08" db="EMBL/GenBank/DDBJ databases">
        <authorList>
            <consortium name="US DOE Joint Genome Institute"/>
            <person name="Lucas S."/>
            <person name="Copeland A."/>
            <person name="Lapidus A."/>
            <person name="Glavina del Rio T."/>
            <person name="Dalin E."/>
            <person name="Tice H."/>
            <person name="Bruce D."/>
            <person name="Barry K."/>
            <person name="Pitluck S."/>
            <person name="Lowry S."/>
            <person name="Larimer F."/>
            <person name="Land M."/>
            <person name="Hauser L."/>
            <person name="Kyrpides N."/>
            <person name="Ivanova N."/>
            <person name="McMahon K.D."/>
            <person name="Hugenholtz P."/>
        </authorList>
    </citation>
    <scope>NUCLEOTIDE SEQUENCE</scope>
    <source>
        <strain evidence="17">UW-1</strain>
    </source>
</reference>